<keyword evidence="3" id="KW-1185">Reference proteome</keyword>
<dbReference type="SUPFAM" id="SSF53807">
    <property type="entry name" value="Helical backbone' metal receptor"/>
    <property type="match status" value="1"/>
</dbReference>
<dbReference type="OrthoDB" id="9812528at2"/>
<dbReference type="Proteomes" id="UP000199513">
    <property type="component" value="Unassembled WGS sequence"/>
</dbReference>
<dbReference type="InterPro" id="IPR002491">
    <property type="entry name" value="ABC_transptr_periplasmic_BD"/>
</dbReference>
<dbReference type="Gene3D" id="3.40.50.1980">
    <property type="entry name" value="Nitrogenase molybdenum iron protein domain"/>
    <property type="match status" value="2"/>
</dbReference>
<gene>
    <name evidence="2" type="ORF">SAMN04488541_102855</name>
</gene>
<dbReference type="PANTHER" id="PTHR30535:SF34">
    <property type="entry name" value="MOLYBDATE-BINDING PROTEIN MOLA"/>
    <property type="match status" value="1"/>
</dbReference>
<dbReference type="GO" id="GO:0071281">
    <property type="term" value="P:cellular response to iron ion"/>
    <property type="evidence" value="ECO:0007669"/>
    <property type="project" value="TreeGrafter"/>
</dbReference>
<dbReference type="PROSITE" id="PS50983">
    <property type="entry name" value="FE_B12_PBP"/>
    <property type="match status" value="1"/>
</dbReference>
<dbReference type="RefSeq" id="WP_091548170.1">
    <property type="nucleotide sequence ID" value="NZ_FONY01000028.1"/>
</dbReference>
<dbReference type="PANTHER" id="PTHR30535">
    <property type="entry name" value="VITAMIN B12-BINDING PROTEIN"/>
    <property type="match status" value="1"/>
</dbReference>
<sequence length="378" mass="43176">MKYIFLPFIVLMVFLFSRCATEKREKEEIQTFPTQIKHAKGFSITKAKDYKILTVHQAWKNAKKTFRYILLKQGQQMPQNLTDEVVVEVPIQKFICLSTTHAPFVDLLRESEKIVGFAGSKYVSTASIAKLIKQGKIKEVGQENGINLEVMLDLQPDLVIAYMMNEADKSYQEMQRAGVKIAINSEYLEESPLGQAEWIKFFAAFLDKEREADSIFNEIENEYLATSALARQEANKPSVFTNIPYGGTWYVAGGRSFVAKLIQDAGANYIFEQDSTRGSIPMSIESVFQAAQKADFWLNVSDFQSLQELKNLDTRFIEFDAMKKGNIFNNNNKVNEGGGIAYWELGVARPDIVLKDLVKIFHPHILPQHDLYFYKKLK</sequence>
<accession>A0A1I2I2E2</accession>
<dbReference type="CDD" id="cd01141">
    <property type="entry name" value="TroA_d"/>
    <property type="match status" value="1"/>
</dbReference>
<name>A0A1I2I2E2_9BACT</name>
<feature type="domain" description="Fe/B12 periplasmic-binding" evidence="1">
    <location>
        <begin position="93"/>
        <end position="365"/>
    </location>
</feature>
<dbReference type="STRING" id="1003.SAMN04488541_102855"/>
<dbReference type="EMBL" id="FONY01000028">
    <property type="protein sequence ID" value="SFF36579.1"/>
    <property type="molecule type" value="Genomic_DNA"/>
</dbReference>
<proteinExistence type="predicted"/>
<reference evidence="2 3" key="1">
    <citation type="submission" date="2016-10" db="EMBL/GenBank/DDBJ databases">
        <authorList>
            <person name="de Groot N.N."/>
        </authorList>
    </citation>
    <scope>NUCLEOTIDE SEQUENCE [LARGE SCALE GENOMIC DNA]</scope>
    <source>
        <strain>GEY</strain>
        <strain evidence="3">DSM 9560</strain>
    </source>
</reference>
<dbReference type="AlphaFoldDB" id="A0A1I2I2E2"/>
<organism evidence="2 3">
    <name type="scientific">Thermoflexibacter ruber</name>
    <dbReference type="NCBI Taxonomy" id="1003"/>
    <lineage>
        <taxon>Bacteria</taxon>
        <taxon>Pseudomonadati</taxon>
        <taxon>Bacteroidota</taxon>
        <taxon>Cytophagia</taxon>
        <taxon>Cytophagales</taxon>
        <taxon>Thermoflexibacteraceae</taxon>
        <taxon>Thermoflexibacter</taxon>
    </lineage>
</organism>
<evidence type="ECO:0000313" key="2">
    <source>
        <dbReference type="EMBL" id="SFF36579.1"/>
    </source>
</evidence>
<evidence type="ECO:0000259" key="1">
    <source>
        <dbReference type="PROSITE" id="PS50983"/>
    </source>
</evidence>
<protein>
    <submittedName>
        <fullName evidence="2">Iron complex transport system substrate-binding protein</fullName>
    </submittedName>
</protein>
<dbReference type="Pfam" id="PF01497">
    <property type="entry name" value="Peripla_BP_2"/>
    <property type="match status" value="1"/>
</dbReference>
<evidence type="ECO:0000313" key="3">
    <source>
        <dbReference type="Proteomes" id="UP000199513"/>
    </source>
</evidence>
<dbReference type="InterPro" id="IPR050902">
    <property type="entry name" value="ABC_Transporter_SBP"/>
</dbReference>